<dbReference type="EnsemblPlants" id="AET5Gv20463600.5">
    <property type="protein sequence ID" value="AET5Gv20463600.5"/>
    <property type="gene ID" value="AET5Gv20463600"/>
</dbReference>
<dbReference type="Gramene" id="AET5Gv20463600.5">
    <property type="protein sequence ID" value="AET5Gv20463600.5"/>
    <property type="gene ID" value="AET5Gv20463600"/>
</dbReference>
<dbReference type="Proteomes" id="UP000015105">
    <property type="component" value="Chromosome 5D"/>
</dbReference>
<reference evidence="2" key="4">
    <citation type="submission" date="2019-03" db="UniProtKB">
        <authorList>
            <consortium name="EnsemblPlants"/>
        </authorList>
    </citation>
    <scope>IDENTIFICATION</scope>
</reference>
<evidence type="ECO:0000313" key="3">
    <source>
        <dbReference type="Proteomes" id="UP000015105"/>
    </source>
</evidence>
<organism evidence="2 3">
    <name type="scientific">Aegilops tauschii subsp. strangulata</name>
    <name type="common">Goatgrass</name>
    <dbReference type="NCBI Taxonomy" id="200361"/>
    <lineage>
        <taxon>Eukaryota</taxon>
        <taxon>Viridiplantae</taxon>
        <taxon>Streptophyta</taxon>
        <taxon>Embryophyta</taxon>
        <taxon>Tracheophyta</taxon>
        <taxon>Spermatophyta</taxon>
        <taxon>Magnoliopsida</taxon>
        <taxon>Liliopsida</taxon>
        <taxon>Poales</taxon>
        <taxon>Poaceae</taxon>
        <taxon>BOP clade</taxon>
        <taxon>Pooideae</taxon>
        <taxon>Triticodae</taxon>
        <taxon>Triticeae</taxon>
        <taxon>Triticinae</taxon>
        <taxon>Aegilops</taxon>
    </lineage>
</organism>
<reference evidence="2" key="3">
    <citation type="journal article" date="2017" name="Nature">
        <title>Genome sequence of the progenitor of the wheat D genome Aegilops tauschii.</title>
        <authorList>
            <person name="Luo M.C."/>
            <person name="Gu Y.Q."/>
            <person name="Puiu D."/>
            <person name="Wang H."/>
            <person name="Twardziok S.O."/>
            <person name="Deal K.R."/>
            <person name="Huo N."/>
            <person name="Zhu T."/>
            <person name="Wang L."/>
            <person name="Wang Y."/>
            <person name="McGuire P.E."/>
            <person name="Liu S."/>
            <person name="Long H."/>
            <person name="Ramasamy R.K."/>
            <person name="Rodriguez J.C."/>
            <person name="Van S.L."/>
            <person name="Yuan L."/>
            <person name="Wang Z."/>
            <person name="Xia Z."/>
            <person name="Xiao L."/>
            <person name="Anderson O.D."/>
            <person name="Ouyang S."/>
            <person name="Liang Y."/>
            <person name="Zimin A.V."/>
            <person name="Pertea G."/>
            <person name="Qi P."/>
            <person name="Bennetzen J.L."/>
            <person name="Dai X."/>
            <person name="Dawson M.W."/>
            <person name="Muller H.G."/>
            <person name="Kugler K."/>
            <person name="Rivarola-Duarte L."/>
            <person name="Spannagl M."/>
            <person name="Mayer K.F.X."/>
            <person name="Lu F.H."/>
            <person name="Bevan M.W."/>
            <person name="Leroy P."/>
            <person name="Li P."/>
            <person name="You F.M."/>
            <person name="Sun Q."/>
            <person name="Liu Z."/>
            <person name="Lyons E."/>
            <person name="Wicker T."/>
            <person name="Salzberg S.L."/>
            <person name="Devos K.M."/>
            <person name="Dvorak J."/>
        </authorList>
    </citation>
    <scope>NUCLEOTIDE SEQUENCE [LARGE SCALE GENOMIC DNA]</scope>
    <source>
        <strain evidence="2">cv. AL8/78</strain>
    </source>
</reference>
<evidence type="ECO:0000256" key="1">
    <source>
        <dbReference type="SAM" id="SignalP"/>
    </source>
</evidence>
<proteinExistence type="predicted"/>
<protein>
    <submittedName>
        <fullName evidence="2">Uncharacterized protein</fullName>
    </submittedName>
</protein>
<evidence type="ECO:0000313" key="2">
    <source>
        <dbReference type="EnsemblPlants" id="AET5Gv20463600.5"/>
    </source>
</evidence>
<reference evidence="2" key="5">
    <citation type="journal article" date="2021" name="G3 (Bethesda)">
        <title>Aegilops tauschii genome assembly Aet v5.0 features greater sequence contiguity and improved annotation.</title>
        <authorList>
            <person name="Wang L."/>
            <person name="Zhu T."/>
            <person name="Rodriguez J.C."/>
            <person name="Deal K.R."/>
            <person name="Dubcovsky J."/>
            <person name="McGuire P.E."/>
            <person name="Lux T."/>
            <person name="Spannagl M."/>
            <person name="Mayer K.F.X."/>
            <person name="Baldrich P."/>
            <person name="Meyers B.C."/>
            <person name="Huo N."/>
            <person name="Gu Y.Q."/>
            <person name="Zhou H."/>
            <person name="Devos K.M."/>
            <person name="Bennetzen J.L."/>
            <person name="Unver T."/>
            <person name="Budak H."/>
            <person name="Gulick P.J."/>
            <person name="Galiba G."/>
            <person name="Kalapos B."/>
            <person name="Nelson D.R."/>
            <person name="Li P."/>
            <person name="You F.M."/>
            <person name="Luo M.C."/>
            <person name="Dvorak J."/>
        </authorList>
    </citation>
    <scope>NUCLEOTIDE SEQUENCE [LARGE SCALE GENOMIC DNA]</scope>
    <source>
        <strain evidence="2">cv. AL8/78</strain>
    </source>
</reference>
<reference evidence="3" key="1">
    <citation type="journal article" date="2014" name="Science">
        <title>Ancient hybridizations among the ancestral genomes of bread wheat.</title>
        <authorList>
            <consortium name="International Wheat Genome Sequencing Consortium,"/>
            <person name="Marcussen T."/>
            <person name="Sandve S.R."/>
            <person name="Heier L."/>
            <person name="Spannagl M."/>
            <person name="Pfeifer M."/>
            <person name="Jakobsen K.S."/>
            <person name="Wulff B.B."/>
            <person name="Steuernagel B."/>
            <person name="Mayer K.F."/>
            <person name="Olsen O.A."/>
        </authorList>
    </citation>
    <scope>NUCLEOTIDE SEQUENCE [LARGE SCALE GENOMIC DNA]</scope>
    <source>
        <strain evidence="3">cv. AL8/78</strain>
    </source>
</reference>
<accession>A0A453KN68</accession>
<keyword evidence="1" id="KW-0732">Signal</keyword>
<keyword evidence="3" id="KW-1185">Reference proteome</keyword>
<feature type="chain" id="PRO_5019088660" evidence="1">
    <location>
        <begin position="27"/>
        <end position="87"/>
    </location>
</feature>
<reference evidence="3" key="2">
    <citation type="journal article" date="2017" name="Nat. Plants">
        <title>The Aegilops tauschii genome reveals multiple impacts of transposons.</title>
        <authorList>
            <person name="Zhao G."/>
            <person name="Zou C."/>
            <person name="Li K."/>
            <person name="Wang K."/>
            <person name="Li T."/>
            <person name="Gao L."/>
            <person name="Zhang X."/>
            <person name="Wang H."/>
            <person name="Yang Z."/>
            <person name="Liu X."/>
            <person name="Jiang W."/>
            <person name="Mao L."/>
            <person name="Kong X."/>
            <person name="Jiao Y."/>
            <person name="Jia J."/>
        </authorList>
    </citation>
    <scope>NUCLEOTIDE SEQUENCE [LARGE SCALE GENOMIC DNA]</scope>
    <source>
        <strain evidence="3">cv. AL8/78</strain>
    </source>
</reference>
<sequence length="87" mass="9802">RRVQTRHIRARLSRSVLCFAVTRLVAVDTHMPQPRRRRQTGVPGGACGGLSSFHGNLGSFNLTPRPGNHSISPIIMNRLCFTFFWTK</sequence>
<dbReference type="AlphaFoldDB" id="A0A453KN68"/>
<feature type="signal peptide" evidence="1">
    <location>
        <begin position="1"/>
        <end position="26"/>
    </location>
</feature>
<name>A0A453KN68_AEGTS</name>